<dbReference type="KEGG" id="ptex:113445672"/>
<dbReference type="AlphaFoldDB" id="A0A670Z7H1"/>
<keyword evidence="5 12" id="KW-0403">Intermediate filament</keyword>
<dbReference type="RefSeq" id="XP_026570752.1">
    <property type="nucleotide sequence ID" value="XM_026714967.1"/>
</dbReference>
<evidence type="ECO:0000256" key="2">
    <source>
        <dbReference type="ARBA" id="ARBA00004489"/>
    </source>
</evidence>
<protein>
    <recommendedName>
        <fullName evidence="3">Neurofilament light polypeptide</fullName>
    </recommendedName>
    <alternativeName>
        <fullName evidence="10">Neurofilament triplet L protein</fullName>
    </alternativeName>
</protein>
<dbReference type="PRINTS" id="PR01248">
    <property type="entry name" value="TYPE1KERATIN"/>
</dbReference>
<keyword evidence="8" id="KW-0206">Cytoskeleton</keyword>
<dbReference type="Proteomes" id="UP000472273">
    <property type="component" value="Unplaced"/>
</dbReference>
<accession>A0A670Z7H1</accession>
<evidence type="ECO:0000313" key="18">
    <source>
        <dbReference type="Proteomes" id="UP000472273"/>
    </source>
</evidence>
<dbReference type="InterPro" id="IPR039008">
    <property type="entry name" value="IF_rod_dom"/>
</dbReference>
<keyword evidence="7 13" id="KW-0175">Coiled coil</keyword>
<proteinExistence type="inferred from homology"/>
<evidence type="ECO:0000313" key="17">
    <source>
        <dbReference type="Ensembl" id="ENSPTXP00000017016.1"/>
    </source>
</evidence>
<reference evidence="17" key="1">
    <citation type="submission" date="2025-05" db="UniProtKB">
        <authorList>
            <consortium name="Ensembl"/>
        </authorList>
    </citation>
    <scope>IDENTIFICATION</scope>
</reference>
<dbReference type="InterPro" id="IPR050405">
    <property type="entry name" value="Intermediate_filament"/>
</dbReference>
<feature type="coiled-coil region" evidence="13">
    <location>
        <begin position="86"/>
        <end position="243"/>
    </location>
</feature>
<dbReference type="PROSITE" id="PS51842">
    <property type="entry name" value="IF_ROD_2"/>
    <property type="match status" value="1"/>
</dbReference>
<evidence type="ECO:0000256" key="10">
    <source>
        <dbReference type="ARBA" id="ARBA00033132"/>
    </source>
</evidence>
<dbReference type="GO" id="GO:0030424">
    <property type="term" value="C:axon"/>
    <property type="evidence" value="ECO:0007669"/>
    <property type="project" value="UniProtKB-SubCell"/>
</dbReference>
<evidence type="ECO:0000256" key="9">
    <source>
        <dbReference type="ARBA" id="ARBA00023273"/>
    </source>
</evidence>
<dbReference type="Pfam" id="PF04732">
    <property type="entry name" value="Filament_head"/>
    <property type="match status" value="1"/>
</dbReference>
<gene>
    <name evidence="17" type="primary">NEFL</name>
    <name evidence="16" type="synonym">LOC113445615</name>
</gene>
<evidence type="ECO:0000256" key="1">
    <source>
        <dbReference type="ARBA" id="ARBA00004245"/>
    </source>
</evidence>
<dbReference type="SUPFAM" id="SSF64593">
    <property type="entry name" value="Intermediate filament protein, coiled coil region"/>
    <property type="match status" value="2"/>
</dbReference>
<dbReference type="PANTHER" id="PTHR45652">
    <property type="entry name" value="GLIAL FIBRILLARY ACIDIC PROTEIN"/>
    <property type="match status" value="1"/>
</dbReference>
<dbReference type="GeneID" id="113445672"/>
<dbReference type="Gene3D" id="1.20.5.170">
    <property type="match status" value="1"/>
</dbReference>
<dbReference type="PROSITE" id="PS00226">
    <property type="entry name" value="IF_ROD_1"/>
    <property type="match status" value="1"/>
</dbReference>
<evidence type="ECO:0000256" key="12">
    <source>
        <dbReference type="RuleBase" id="RU000685"/>
    </source>
</evidence>
<dbReference type="GO" id="GO:0099184">
    <property type="term" value="F:structural constituent of postsynaptic intermediate filament cytoskeleton"/>
    <property type="evidence" value="ECO:0007669"/>
    <property type="project" value="TreeGrafter"/>
</dbReference>
<evidence type="ECO:0000256" key="5">
    <source>
        <dbReference type="ARBA" id="ARBA00022754"/>
    </source>
</evidence>
<feature type="compositionally biased region" description="Basic and acidic residues" evidence="14">
    <location>
        <begin position="541"/>
        <end position="555"/>
    </location>
</feature>
<dbReference type="GeneTree" id="ENSGT00940000156208"/>
<evidence type="ECO:0000256" key="11">
    <source>
        <dbReference type="ARBA" id="ARBA00061646"/>
    </source>
</evidence>
<keyword evidence="18" id="KW-1185">Reference proteome</keyword>
<comment type="similarity">
    <text evidence="11 12">Belongs to the intermediate filament family.</text>
</comment>
<dbReference type="GO" id="GO:0033693">
    <property type="term" value="P:neurofilament bundle assembly"/>
    <property type="evidence" value="ECO:0007669"/>
    <property type="project" value="TreeGrafter"/>
</dbReference>
<sequence length="555" mass="62535">MSTFGYETYFPSYKRRFVESAPRVHLSSVRSSGGGGGYGAARSTYSSLSAPVSSVSVRRSYTSSSSSLLLPSSVESLDLTQVAAISNDLKAIRSQEKAQLQDLNDRFACFIERVHELEQQNKVLEAELMVLRQKHSEPSRFRSLYEQEIRELRLATEEANHEKQALQGERESLEETLRALQARYEEEVLSREDAEGRLLEVRKSADEAALARAELEKRIDSLLDELAFLKKVHEEELAELQAQIQYAHLSVEMDVSAKPDLSSALRDIRSQYEKLAARNMQNAEEWFRSRFTVLTESAAKNTDAVRAAKDEVSESRRLLKAKTLEIEATRGMNEALEKQLQELEEKQNADLSALQDTVNKLENELRTTKSEMARYLKEYQDLLNVKMALDIEIAAYRKLLEGEETRLSFTSVGNISSGYMQSAATFGRSAYGGLQSSSYLMSARSFPAYYSSHVQEEQIDVEETIEATKMEEAKETPPSEGEEEGEGEGEGEEGEEGEEEEEAKEETEEGEEEGGEGEGEEEEEAEEAEEGDKKEEEDEQEKSSGEETPKQQKKD</sequence>
<dbReference type="GO" id="GO:0005882">
    <property type="term" value="C:intermediate filament"/>
    <property type="evidence" value="ECO:0007669"/>
    <property type="project" value="UniProtKB-KW"/>
</dbReference>
<dbReference type="InterPro" id="IPR002957">
    <property type="entry name" value="Keratin_I"/>
</dbReference>
<dbReference type="PANTHER" id="PTHR45652:SF8">
    <property type="entry name" value="NEUROFILAMENT LIGHT POLYPEPTIDE"/>
    <property type="match status" value="1"/>
</dbReference>
<dbReference type="Pfam" id="PF00038">
    <property type="entry name" value="Filament"/>
    <property type="match status" value="1"/>
</dbReference>
<dbReference type="CTD" id="4747"/>
<keyword evidence="9" id="KW-0966">Cell projection</keyword>
<comment type="subcellular location">
    <subcellularLocation>
        <location evidence="2">Cell projection</location>
        <location evidence="2">Axon</location>
    </subcellularLocation>
    <subcellularLocation>
        <location evidence="1">Cytoplasm</location>
        <location evidence="1">Cytoskeleton</location>
    </subcellularLocation>
</comment>
<dbReference type="FunFam" id="1.20.5.500:FF:000001">
    <property type="entry name" value="Type II keratin 23"/>
    <property type="match status" value="1"/>
</dbReference>
<dbReference type="FunFam" id="1.20.5.1160:FF:000001">
    <property type="entry name" value="Keratin type II"/>
    <property type="match status" value="1"/>
</dbReference>
<dbReference type="Ensembl" id="ENSPTXT00000017538.1">
    <property type="protein sequence ID" value="ENSPTXP00000017016.1"/>
    <property type="gene ID" value="ENSPTXG00000011740.1"/>
</dbReference>
<evidence type="ECO:0000313" key="16">
    <source>
        <dbReference type="Ensembl" id="ENSPTXP00000013080.1"/>
    </source>
</evidence>
<evidence type="ECO:0000259" key="15">
    <source>
        <dbReference type="PROSITE" id="PS51842"/>
    </source>
</evidence>
<dbReference type="InterPro" id="IPR018039">
    <property type="entry name" value="IF_conserved"/>
</dbReference>
<organism evidence="17 18">
    <name type="scientific">Pseudonaja textilis</name>
    <name type="common">Eastern brown snake</name>
    <dbReference type="NCBI Taxonomy" id="8673"/>
    <lineage>
        <taxon>Eukaryota</taxon>
        <taxon>Metazoa</taxon>
        <taxon>Chordata</taxon>
        <taxon>Craniata</taxon>
        <taxon>Vertebrata</taxon>
        <taxon>Euteleostomi</taxon>
        <taxon>Lepidosauria</taxon>
        <taxon>Squamata</taxon>
        <taxon>Bifurcata</taxon>
        <taxon>Unidentata</taxon>
        <taxon>Episquamata</taxon>
        <taxon>Toxicofera</taxon>
        <taxon>Serpentes</taxon>
        <taxon>Colubroidea</taxon>
        <taxon>Elapidae</taxon>
        <taxon>Hydrophiinae</taxon>
        <taxon>Pseudonaja</taxon>
    </lineage>
</organism>
<dbReference type="InterPro" id="IPR006821">
    <property type="entry name" value="Intermed_filament_DNA-bd"/>
</dbReference>
<keyword evidence="6" id="KW-0007">Acetylation</keyword>
<evidence type="ECO:0000256" key="13">
    <source>
        <dbReference type="SAM" id="Coils"/>
    </source>
</evidence>
<evidence type="ECO:0000256" key="3">
    <source>
        <dbReference type="ARBA" id="ARBA00019275"/>
    </source>
</evidence>
<dbReference type="Ensembl" id="ENSPTXT00000013494.1">
    <property type="protein sequence ID" value="ENSPTXP00000013080.1"/>
    <property type="gene ID" value="ENSPTXG00000009152.1"/>
</dbReference>
<feature type="domain" description="IF rod" evidence="15">
    <location>
        <begin position="96"/>
        <end position="407"/>
    </location>
</feature>
<keyword evidence="4" id="KW-0963">Cytoplasm</keyword>
<dbReference type="FunFam" id="1.20.5.170:FF:000002">
    <property type="entry name" value="Type I keratin KA11"/>
    <property type="match status" value="1"/>
</dbReference>
<dbReference type="Gene3D" id="1.20.5.1160">
    <property type="entry name" value="Vasodilator-stimulated phosphoprotein"/>
    <property type="match status" value="1"/>
</dbReference>
<name>A0A670Z7H1_PSETE</name>
<evidence type="ECO:0000256" key="14">
    <source>
        <dbReference type="SAM" id="MobiDB-lite"/>
    </source>
</evidence>
<feature type="compositionally biased region" description="Acidic residues" evidence="14">
    <location>
        <begin position="480"/>
        <end position="540"/>
    </location>
</feature>
<dbReference type="OMA" id="YKRRYME"/>
<evidence type="ECO:0000256" key="4">
    <source>
        <dbReference type="ARBA" id="ARBA00022490"/>
    </source>
</evidence>
<evidence type="ECO:0000256" key="7">
    <source>
        <dbReference type="ARBA" id="ARBA00023054"/>
    </source>
</evidence>
<dbReference type="GO" id="GO:0005737">
    <property type="term" value="C:cytoplasm"/>
    <property type="evidence" value="ECO:0007669"/>
    <property type="project" value="TreeGrafter"/>
</dbReference>
<feature type="coiled-coil region" evidence="13">
    <location>
        <begin position="319"/>
        <end position="385"/>
    </location>
</feature>
<evidence type="ECO:0000256" key="8">
    <source>
        <dbReference type="ARBA" id="ARBA00023212"/>
    </source>
</evidence>
<feature type="region of interest" description="Disordered" evidence="14">
    <location>
        <begin position="469"/>
        <end position="555"/>
    </location>
</feature>
<dbReference type="SMART" id="SM01391">
    <property type="entry name" value="Filament"/>
    <property type="match status" value="1"/>
</dbReference>
<dbReference type="OrthoDB" id="2441647at2759"/>
<dbReference type="GO" id="GO:0099160">
    <property type="term" value="C:postsynaptic intermediate filament cytoskeleton"/>
    <property type="evidence" value="ECO:0007669"/>
    <property type="project" value="TreeGrafter"/>
</dbReference>
<evidence type="ECO:0000256" key="6">
    <source>
        <dbReference type="ARBA" id="ARBA00022990"/>
    </source>
</evidence>
<dbReference type="Gene3D" id="1.20.5.500">
    <property type="entry name" value="Single helix bin"/>
    <property type="match status" value="1"/>
</dbReference>